<comment type="caution">
    <text evidence="11">The sequence shown here is derived from an EMBL/GenBank/DDBJ whole genome shotgun (WGS) entry which is preliminary data.</text>
</comment>
<dbReference type="Pfam" id="PF26095">
    <property type="entry name" value="CC_Bre1"/>
    <property type="match status" value="1"/>
</dbReference>
<dbReference type="SUPFAM" id="SSF49785">
    <property type="entry name" value="Galactose-binding domain-like"/>
    <property type="match status" value="2"/>
</dbReference>
<evidence type="ECO:0000256" key="1">
    <source>
        <dbReference type="ARBA" id="ARBA00009242"/>
    </source>
</evidence>
<dbReference type="Gene3D" id="2.60.120.260">
    <property type="entry name" value="Galactose-binding domain-like"/>
    <property type="match status" value="2"/>
</dbReference>
<evidence type="ECO:0000256" key="2">
    <source>
        <dbReference type="ARBA" id="ARBA00011738"/>
    </source>
</evidence>
<evidence type="ECO:0000313" key="11">
    <source>
        <dbReference type="EMBL" id="KAF4621045.1"/>
    </source>
</evidence>
<dbReference type="FunFam" id="2.60.120.260:FF:000059">
    <property type="entry name" value="Probable allantoicase"/>
    <property type="match status" value="1"/>
</dbReference>
<dbReference type="GO" id="GO:0000256">
    <property type="term" value="P:allantoin catabolic process"/>
    <property type="evidence" value="ECO:0007669"/>
    <property type="project" value="InterPro"/>
</dbReference>
<feature type="domain" description="Allantoicase" evidence="9">
    <location>
        <begin position="47"/>
        <end position="194"/>
    </location>
</feature>
<evidence type="ECO:0000256" key="8">
    <source>
        <dbReference type="SAM" id="MobiDB-lite"/>
    </source>
</evidence>
<feature type="domain" description="Allantoicase" evidence="9">
    <location>
        <begin position="213"/>
        <end position="359"/>
    </location>
</feature>
<keyword evidence="4" id="KW-0378">Hydrolase</keyword>
<evidence type="ECO:0000313" key="12">
    <source>
        <dbReference type="Proteomes" id="UP000521872"/>
    </source>
</evidence>
<gene>
    <name evidence="11" type="ORF">D9613_000429</name>
</gene>
<evidence type="ECO:0000256" key="7">
    <source>
        <dbReference type="SAM" id="Coils"/>
    </source>
</evidence>
<feature type="region of interest" description="Disordered" evidence="8">
    <location>
        <begin position="598"/>
        <end position="637"/>
    </location>
</feature>
<dbReference type="InterPro" id="IPR024060">
    <property type="entry name" value="Ureidoglycolate_lyase_dom_sf"/>
</dbReference>
<dbReference type="Gene3D" id="2.60.120.480">
    <property type="entry name" value="Ureidoglycolate hydrolase"/>
    <property type="match status" value="1"/>
</dbReference>
<keyword evidence="12" id="KW-1185">Reference proteome</keyword>
<feature type="region of interest" description="Disordered" evidence="8">
    <location>
        <begin position="822"/>
        <end position="853"/>
    </location>
</feature>
<dbReference type="Pfam" id="PF03561">
    <property type="entry name" value="Allantoicase"/>
    <property type="match status" value="2"/>
</dbReference>
<evidence type="ECO:0000256" key="5">
    <source>
        <dbReference type="ARBA" id="ARBA00023239"/>
    </source>
</evidence>
<evidence type="ECO:0008006" key="13">
    <source>
        <dbReference type="Google" id="ProtNLM"/>
    </source>
</evidence>
<dbReference type="CDD" id="cd20298">
    <property type="entry name" value="cupin_UAH"/>
    <property type="match status" value="1"/>
</dbReference>
<protein>
    <recommendedName>
        <fullName evidence="13">Allantoicase</fullName>
    </recommendedName>
</protein>
<dbReference type="InterPro" id="IPR007247">
    <property type="entry name" value="Ureidogly_lyase"/>
</dbReference>
<dbReference type="GO" id="GO:0004037">
    <property type="term" value="F:allantoicase activity"/>
    <property type="evidence" value="ECO:0007669"/>
    <property type="project" value="InterPro"/>
</dbReference>
<dbReference type="PANTHER" id="PTHR12045">
    <property type="entry name" value="ALLANTOICASE"/>
    <property type="match status" value="1"/>
</dbReference>
<dbReference type="PANTHER" id="PTHR12045:SF3">
    <property type="entry name" value="INACTIVE ALLANTOICASE-RELATED"/>
    <property type="match status" value="1"/>
</dbReference>
<evidence type="ECO:0000256" key="4">
    <source>
        <dbReference type="ARBA" id="ARBA00022801"/>
    </source>
</evidence>
<evidence type="ECO:0000259" key="9">
    <source>
        <dbReference type="Pfam" id="PF03561"/>
    </source>
</evidence>
<reference evidence="11 12" key="1">
    <citation type="submission" date="2019-12" db="EMBL/GenBank/DDBJ databases">
        <authorList>
            <person name="Floudas D."/>
            <person name="Bentzer J."/>
            <person name="Ahren D."/>
            <person name="Johansson T."/>
            <person name="Persson P."/>
            <person name="Tunlid A."/>
        </authorList>
    </citation>
    <scope>NUCLEOTIDE SEQUENCE [LARGE SCALE GENOMIC DNA]</scope>
    <source>
        <strain evidence="11 12">CBS 102.39</strain>
    </source>
</reference>
<feature type="compositionally biased region" description="Polar residues" evidence="8">
    <location>
        <begin position="618"/>
        <end position="627"/>
    </location>
</feature>
<feature type="coiled-coil region" evidence="7">
    <location>
        <begin position="768"/>
        <end position="809"/>
    </location>
</feature>
<comment type="catalytic activity">
    <reaction evidence="6">
        <text>(S)-ureidoglycolate = urea + glyoxylate</text>
        <dbReference type="Rhea" id="RHEA:11304"/>
        <dbReference type="ChEBI" id="CHEBI:16199"/>
        <dbReference type="ChEBI" id="CHEBI:36655"/>
        <dbReference type="ChEBI" id="CHEBI:57296"/>
        <dbReference type="EC" id="4.3.2.3"/>
    </reaction>
</comment>
<name>A0A8H4VUQ6_9AGAR</name>
<dbReference type="InterPro" id="IPR005164">
    <property type="entry name" value="Allantoicase"/>
</dbReference>
<organism evidence="11 12">
    <name type="scientific">Agrocybe pediades</name>
    <dbReference type="NCBI Taxonomy" id="84607"/>
    <lineage>
        <taxon>Eukaryota</taxon>
        <taxon>Fungi</taxon>
        <taxon>Dikarya</taxon>
        <taxon>Basidiomycota</taxon>
        <taxon>Agaricomycotina</taxon>
        <taxon>Agaricomycetes</taxon>
        <taxon>Agaricomycetidae</taxon>
        <taxon>Agaricales</taxon>
        <taxon>Agaricineae</taxon>
        <taxon>Strophariaceae</taxon>
        <taxon>Agrocybe</taxon>
    </lineage>
</organism>
<dbReference type="Pfam" id="PF04115">
    <property type="entry name" value="Ureidogly_lyase"/>
    <property type="match status" value="1"/>
</dbReference>
<dbReference type="Proteomes" id="UP000521872">
    <property type="component" value="Unassembled WGS sequence"/>
</dbReference>
<dbReference type="GO" id="GO:0050385">
    <property type="term" value="F:ureidoglycolate lyase activity"/>
    <property type="evidence" value="ECO:0007669"/>
    <property type="project" value="UniProtKB-EC"/>
</dbReference>
<feature type="region of interest" description="Disordered" evidence="8">
    <location>
        <begin position="365"/>
        <end position="387"/>
    </location>
</feature>
<dbReference type="InterPro" id="IPR008979">
    <property type="entry name" value="Galactose-bd-like_sf"/>
</dbReference>
<feature type="domain" description="BRE1-like coiled-coil containing" evidence="10">
    <location>
        <begin position="670"/>
        <end position="812"/>
    </location>
</feature>
<dbReference type="NCBIfam" id="TIGR02961">
    <property type="entry name" value="allantoicase"/>
    <property type="match status" value="1"/>
</dbReference>
<comment type="similarity">
    <text evidence="1">Belongs to the allantoicase family.</text>
</comment>
<evidence type="ECO:0000259" key="10">
    <source>
        <dbReference type="Pfam" id="PF26095"/>
    </source>
</evidence>
<sequence length="1409" mass="158816">MSAHESFSIHPLSTISSPWLSSSAYLCMILTRISLIRQVELSSVAIGGRIVSVSDEFFAEAYHLIQAEPAPSMKGQFGPNGALYSGWETRRHNPTYDWCILQLGTSGSIHGFDVDTANFNGNEAPAVTIYALHNPDLNDPVHDDPNWTEILPKANLGPDSRHLFKITPTPCYNYVKIHMHPDGGIARFRVYGDVFPVHPTSDAAFDLAHVFAGGRVVRVSDQHFGVGSNLILPGRGKNMGDGWETKRSRTKGHKDWVIIQLGAPGLLSEVEIDTNHFLGNFPESCEVHAISLPNDETHDWNAKALDNTQWTLILPRTKLGPGKQHYFELENVENEIFTHVKVTIHPDGGLKRIRVIGQKKADVVSAPAPSETAEASSSSVATMSPESTQQSNITVIPIVPLTAEEFSPYGQVIQAYTETHPARKSIKTTPANAGTAEKFHKLSLPTSSYPAEANATTGISIYRCQPLKDICDGITVLRTLERHPHTNQAFIPMGRGNREGLEDPADRYLVVVAHNGQDDKPDMKTLKAFLATTSQGISYNAGIWHQPMTVLGRTLDLACVETQIGDGNPLETQLATQQYSSPPSCIFASAVVPMETRKRPLTDEQDSSIAKKRILTGANGSPHVNGSSEDHDDEDEGYSQKLEFYRKDALYRRMRHYAREHERSKTRIEELEQRKTTCEAGLAAMAACWAQLVDTIRLIVKPDDLPQVHIRSKEIFDLTAHVNSESSPEFAAALSDTFNATQALVTKFVQLGEEKHSDLLQNERFEAYQKAQNECIVLRSELNVLQTRLQESQADKENYHDALVAAENRYYRSKSEIVREMETRGQAPEKVKDERAEERRSSPAALPISSAQANGMQDALEVETLRAQLKARESKIIELEREAAVLRDQKTMLDLQCKAPTLEQISESPFYKVLLGHASHLEATVSDKSNEVRRLEEELKQLQDLRAEWVESSLLASNQETQDLKSMLNKRDAENVRLREQRDQFAAENSERRQKDSIKLASLQEYKSLVDSNAERLNILKSELVRCKAQLAANANSEELMLFFLDGDIDQVRYFERMKEQKSELERRLQALETAFSDFDKEHPDVAKHMQAEAEALEQLSKARKELDKYQRIFGSSSSLSPDASHLAEQLRAKESELEKLRLLERQRQENESSLYVELEKLSALWESLDKQLKSKVLDLSALEERLSKSAIDKAKSDNKYFAAMRDKEAIENERKNLARTLEKQGKAVDRLTDIEKHLKTQMTALEKEAQIQRKCCETLRDRVTRFEKDNPELVALYEVERKRVQELSNSLAEREAFLQAKRAEHRTKEDEFILAKKEMEKRISELKREVKLGSSGRDGSEDPDLVAEMNNLRHSAKSVSTIDWRLGNGSVPLALYHSDTQMSSLSSSNDKLVIESVFYLRFGLRRFA</sequence>
<feature type="coiled-coil region" evidence="7">
    <location>
        <begin position="862"/>
        <end position="984"/>
    </location>
</feature>
<evidence type="ECO:0000256" key="6">
    <source>
        <dbReference type="ARBA" id="ARBA00047684"/>
    </source>
</evidence>
<feature type="coiled-coil region" evidence="7">
    <location>
        <begin position="1055"/>
        <end position="1154"/>
    </location>
</feature>
<keyword evidence="3" id="KW-0659">Purine metabolism</keyword>
<dbReference type="GO" id="GO:0006144">
    <property type="term" value="P:purine nucleobase metabolic process"/>
    <property type="evidence" value="ECO:0007669"/>
    <property type="project" value="UniProtKB-KW"/>
</dbReference>
<keyword evidence="5" id="KW-0456">Lyase</keyword>
<comment type="subunit">
    <text evidence="2">Homodimer.</text>
</comment>
<feature type="compositionally biased region" description="Basic and acidic residues" evidence="8">
    <location>
        <begin position="822"/>
        <end position="841"/>
    </location>
</feature>
<evidence type="ECO:0000256" key="3">
    <source>
        <dbReference type="ARBA" id="ARBA00022631"/>
    </source>
</evidence>
<dbReference type="SUPFAM" id="SSF51182">
    <property type="entry name" value="RmlC-like cupins"/>
    <property type="match status" value="1"/>
</dbReference>
<keyword evidence="7" id="KW-0175">Coiled coil</keyword>
<dbReference type="GO" id="GO:0004848">
    <property type="term" value="F:ureidoglycolate hydrolase activity"/>
    <property type="evidence" value="ECO:0007669"/>
    <property type="project" value="InterPro"/>
</dbReference>
<dbReference type="Pfam" id="PF08647">
    <property type="entry name" value="BRE1"/>
    <property type="match status" value="1"/>
</dbReference>
<feature type="coiled-coil region" evidence="7">
    <location>
        <begin position="1208"/>
        <end position="1249"/>
    </location>
</feature>
<dbReference type="EMBL" id="JAACJL010000015">
    <property type="protein sequence ID" value="KAF4621045.1"/>
    <property type="molecule type" value="Genomic_DNA"/>
</dbReference>
<dbReference type="InterPro" id="IPR047233">
    <property type="entry name" value="UAH_cupin"/>
</dbReference>
<accession>A0A8H4VUQ6</accession>
<dbReference type="InterPro" id="IPR058643">
    <property type="entry name" value="BRE1-like_CC"/>
</dbReference>
<dbReference type="InterPro" id="IPR011051">
    <property type="entry name" value="RmlC_Cupin_sf"/>
</dbReference>
<dbReference type="HAMAP" id="MF_00813">
    <property type="entry name" value="Allantoicase"/>
    <property type="match status" value="1"/>
</dbReference>
<proteinExistence type="inferred from homology"/>
<dbReference type="InterPro" id="IPR015908">
    <property type="entry name" value="Allantoicase_dom"/>
</dbReference>